<dbReference type="InterPro" id="IPR012334">
    <property type="entry name" value="Pectin_lyas_fold"/>
</dbReference>
<dbReference type="Pfam" id="PF05860">
    <property type="entry name" value="TPS"/>
    <property type="match status" value="1"/>
</dbReference>
<keyword evidence="3" id="KW-1185">Reference proteome</keyword>
<dbReference type="InterPro" id="IPR008638">
    <property type="entry name" value="FhaB/CdiA-like_TPS"/>
</dbReference>
<proteinExistence type="predicted"/>
<evidence type="ECO:0000259" key="1">
    <source>
        <dbReference type="SMART" id="SM00912"/>
    </source>
</evidence>
<comment type="caution">
    <text evidence="2">The sequence shown here is derived from an EMBL/GenBank/DDBJ whole genome shotgun (WGS) entry which is preliminary data.</text>
</comment>
<feature type="domain" description="Filamentous haemagglutinin FhaB/tRNA nuclease CdiA-like TPS" evidence="1">
    <location>
        <begin position="45"/>
        <end position="166"/>
    </location>
</feature>
<dbReference type="SMART" id="SM00912">
    <property type="entry name" value="Haemagg_act"/>
    <property type="match status" value="1"/>
</dbReference>
<dbReference type="RefSeq" id="WP_123251780.1">
    <property type="nucleotide sequence ID" value="NZ_RJLS01000088.1"/>
</dbReference>
<dbReference type="NCBIfam" id="TIGR01901">
    <property type="entry name" value="adhes_NPXG"/>
    <property type="match status" value="1"/>
</dbReference>
<dbReference type="EMBL" id="RJLS01000088">
    <property type="protein sequence ID" value="RNM16833.1"/>
    <property type="molecule type" value="Genomic_DNA"/>
</dbReference>
<evidence type="ECO:0000313" key="3">
    <source>
        <dbReference type="Proteomes" id="UP000271870"/>
    </source>
</evidence>
<reference evidence="2 3" key="1">
    <citation type="submission" date="2018-11" db="EMBL/GenBank/DDBJ databases">
        <title>Characterization of surface water Dickeya isolates.</title>
        <authorList>
            <person name="Van Gijsegem F."/>
            <person name="Pedron J."/>
        </authorList>
    </citation>
    <scope>NUCLEOTIDE SEQUENCE [LARGE SCALE GENOMIC DNA]</scope>
    <source>
        <strain evidence="2 3">FVG10-MFV-A16</strain>
    </source>
</reference>
<dbReference type="Proteomes" id="UP000271870">
    <property type="component" value="Unassembled WGS sequence"/>
</dbReference>
<feature type="non-terminal residue" evidence="2">
    <location>
        <position position="338"/>
    </location>
</feature>
<accession>A0ABX9WN53</accession>
<dbReference type="InterPro" id="IPR011050">
    <property type="entry name" value="Pectin_lyase_fold/virulence"/>
</dbReference>
<name>A0ABX9WN53_9GAMM</name>
<dbReference type="Gene3D" id="2.160.20.10">
    <property type="entry name" value="Single-stranded right-handed beta-helix, Pectin lyase-like"/>
    <property type="match status" value="1"/>
</dbReference>
<evidence type="ECO:0000313" key="2">
    <source>
        <dbReference type="EMBL" id="RNM16833.1"/>
    </source>
</evidence>
<gene>
    <name evidence="2" type="ORF">EFS38_20605</name>
</gene>
<dbReference type="SUPFAM" id="SSF51126">
    <property type="entry name" value="Pectin lyase-like"/>
    <property type="match status" value="1"/>
</dbReference>
<protein>
    <submittedName>
        <fullName evidence="2">Filamentous hemagglutinin N-terminal domain-containing protein</fullName>
    </submittedName>
</protein>
<organism evidence="2 3">
    <name type="scientific">Dickeya undicola</name>
    <dbReference type="NCBI Taxonomy" id="1577887"/>
    <lineage>
        <taxon>Bacteria</taxon>
        <taxon>Pseudomonadati</taxon>
        <taxon>Pseudomonadota</taxon>
        <taxon>Gammaproteobacteria</taxon>
        <taxon>Enterobacterales</taxon>
        <taxon>Pectobacteriaceae</taxon>
        <taxon>Dickeya</taxon>
    </lineage>
</organism>
<sequence>MKAVKTSQRMMVWVLVWLTGLQPVLPTLAAGVTVASGSTTLDAAGNGVPVVNIAPPNAAGLSHNRYHDFNVDNRGLILNNGTAQLNPSQLGGLLQNNPNLNGRAATAILNEVVSPNRSQLSGYLEVAGQAANVVVANPYGITCSGCGFLNTPRITLTTGTPQFDAAGGLSGLAVRGGDIRIDGAGLDASGSDYFALIARTASLQAGLTARDVQVVLGTNRVGTDGRVTAQGADGALPVLALDTGSLGGMYAQRISLVSTEQGVGVNTAGLSARQGDIRLSANGRLQVGSAIAQGDLTAQGVTLALQDQQQAQGRIALGGTQGITLTGSQTRAGRDLTL</sequence>